<evidence type="ECO:0000256" key="4">
    <source>
        <dbReference type="ARBA" id="ARBA00022777"/>
    </source>
</evidence>
<keyword evidence="12" id="KW-1185">Reference proteome</keyword>
<dbReference type="UniPathway" id="UPA00916">
    <property type="reaction ID" value="UER00889"/>
</dbReference>
<dbReference type="InterPro" id="IPR029056">
    <property type="entry name" value="Ribokinase-like"/>
</dbReference>
<feature type="binding site" evidence="9">
    <location>
        <position position="185"/>
    </location>
    <ligand>
        <name>ATP</name>
        <dbReference type="ChEBI" id="CHEBI:30616"/>
    </ligand>
</feature>
<sequence length="312" mass="33536">MKAVGLVQILNIGSLNLDNVYRVSSFAKPGETVSAKNFSISFGGKGLNQSVALAKAGAKVKHLGVIGYDGNDLKVALEEAQVDVSLIRKVDIANGNAVIQVDDAGQNCIIVNAGSNDCLTEEQIDAGLRQMQVGDMVLLQNETNKLAYALERAKQYGLKVVLNPSPINEALLAVDLQTVDLFVLNEIEAEFLTSMSNVKPEILLNSLHEKYPQSDFLLTLGERGSVYFSNGKILEQHPYEVKAVDTTAAGDTFTGYFLASIANEKDVKTAMNIASAAAAIAVSKHGAQSSIPTLNKVEKFISEFENDKLLDD</sequence>
<feature type="binding site" evidence="9">
    <location>
        <position position="286"/>
    </location>
    <ligand>
        <name>K(+)</name>
        <dbReference type="ChEBI" id="CHEBI:29103"/>
    </ligand>
</feature>
<dbReference type="EMBL" id="LSCV01000030">
    <property type="protein sequence ID" value="KXB40337.1"/>
    <property type="molecule type" value="Genomic_DNA"/>
</dbReference>
<dbReference type="AlphaFoldDB" id="A0A133YB39"/>
<evidence type="ECO:0000256" key="1">
    <source>
        <dbReference type="ARBA" id="ARBA00022679"/>
    </source>
</evidence>
<organism evidence="11 12">
    <name type="scientific">Amygdalobacter nucleatus</name>
    <dbReference type="NCBI Taxonomy" id="3029274"/>
    <lineage>
        <taxon>Bacteria</taxon>
        <taxon>Bacillati</taxon>
        <taxon>Bacillota</taxon>
        <taxon>Clostridia</taxon>
        <taxon>Eubacteriales</taxon>
        <taxon>Oscillospiraceae</taxon>
        <taxon>Amygdalobacter</taxon>
    </lineage>
</organism>
<dbReference type="GO" id="GO:0046872">
    <property type="term" value="F:metal ion binding"/>
    <property type="evidence" value="ECO:0007669"/>
    <property type="project" value="UniProtKB-KW"/>
</dbReference>
<evidence type="ECO:0000256" key="5">
    <source>
        <dbReference type="ARBA" id="ARBA00022840"/>
    </source>
</evidence>
<evidence type="ECO:0000313" key="12">
    <source>
        <dbReference type="Proteomes" id="UP000070080"/>
    </source>
</evidence>
<dbReference type="PRINTS" id="PR00990">
    <property type="entry name" value="RIBOKINASE"/>
</dbReference>
<keyword evidence="7 9" id="KW-0630">Potassium</keyword>
<evidence type="ECO:0000313" key="11">
    <source>
        <dbReference type="EMBL" id="KXB40337.1"/>
    </source>
</evidence>
<reference evidence="12" key="1">
    <citation type="submission" date="2016-01" db="EMBL/GenBank/DDBJ databases">
        <authorList>
            <person name="Mitreva M."/>
            <person name="Pepin K.H."/>
            <person name="Mihindukulasuriya K.A."/>
            <person name="Fulton R."/>
            <person name="Fronick C."/>
            <person name="O'Laughlin M."/>
            <person name="Miner T."/>
            <person name="Herter B."/>
            <person name="Rosa B.A."/>
            <person name="Cordes M."/>
            <person name="Tomlinson C."/>
            <person name="Wollam A."/>
            <person name="Palsikar V.B."/>
            <person name="Mardis E.R."/>
            <person name="Wilson R.K."/>
        </authorList>
    </citation>
    <scope>NUCLEOTIDE SEQUENCE [LARGE SCALE GENOMIC DNA]</scope>
    <source>
        <strain evidence="12">KA00274</strain>
    </source>
</reference>
<dbReference type="CDD" id="cd01174">
    <property type="entry name" value="ribokinase"/>
    <property type="match status" value="1"/>
</dbReference>
<comment type="function">
    <text evidence="9">Catalyzes the phosphorylation of ribose at O-5 in a reaction requiring ATP and magnesium. The resulting D-ribose-5-phosphate can then be used either for sythesis of nucleotides, histidine, and tryptophan, or as a component of the pentose phosphate pathway.</text>
</comment>
<dbReference type="InterPro" id="IPR011877">
    <property type="entry name" value="Ribokinase"/>
</dbReference>
<comment type="subcellular location">
    <subcellularLocation>
        <location evidence="9">Cytoplasm</location>
    </subcellularLocation>
</comment>
<keyword evidence="2 9" id="KW-0479">Metal-binding</keyword>
<evidence type="ECO:0000256" key="3">
    <source>
        <dbReference type="ARBA" id="ARBA00022741"/>
    </source>
</evidence>
<dbReference type="PANTHER" id="PTHR10584:SF166">
    <property type="entry name" value="RIBOKINASE"/>
    <property type="match status" value="1"/>
</dbReference>
<proteinExistence type="inferred from homology"/>
<comment type="caution">
    <text evidence="9">Lacks conserved residue(s) required for the propagation of feature annotation.</text>
</comment>
<dbReference type="STRING" id="1497955.HMPREF1872_00883"/>
<keyword evidence="9" id="KW-0963">Cytoplasm</keyword>
<keyword evidence="3 9" id="KW-0547">Nucleotide-binding</keyword>
<comment type="catalytic activity">
    <reaction evidence="9">
        <text>D-ribose + ATP = D-ribose 5-phosphate + ADP + H(+)</text>
        <dbReference type="Rhea" id="RHEA:13697"/>
        <dbReference type="ChEBI" id="CHEBI:15378"/>
        <dbReference type="ChEBI" id="CHEBI:30616"/>
        <dbReference type="ChEBI" id="CHEBI:47013"/>
        <dbReference type="ChEBI" id="CHEBI:78346"/>
        <dbReference type="ChEBI" id="CHEBI:456216"/>
        <dbReference type="EC" id="2.7.1.15"/>
    </reaction>
</comment>
<comment type="subunit">
    <text evidence="9">Homodimer.</text>
</comment>
<evidence type="ECO:0000256" key="7">
    <source>
        <dbReference type="ARBA" id="ARBA00022958"/>
    </source>
</evidence>
<feature type="binding site" evidence="9">
    <location>
        <position position="251"/>
    </location>
    <ligand>
        <name>substrate</name>
    </ligand>
</feature>
<feature type="binding site" evidence="9">
    <location>
        <begin position="44"/>
        <end position="48"/>
    </location>
    <ligand>
        <name>substrate</name>
    </ligand>
</feature>
<accession>A0A133YB39</accession>
<dbReference type="Gene3D" id="3.40.1190.20">
    <property type="match status" value="1"/>
</dbReference>
<keyword evidence="1 9" id="KW-0808">Transferase</keyword>
<dbReference type="EC" id="2.7.1.15" evidence="9"/>
<feature type="binding site" evidence="9">
    <location>
        <position position="290"/>
    </location>
    <ligand>
        <name>K(+)</name>
        <dbReference type="ChEBI" id="CHEBI:29103"/>
    </ligand>
</feature>
<feature type="binding site" evidence="9">
    <location>
        <position position="247"/>
    </location>
    <ligand>
        <name>K(+)</name>
        <dbReference type="ChEBI" id="CHEBI:29103"/>
    </ligand>
</feature>
<evidence type="ECO:0000256" key="2">
    <source>
        <dbReference type="ARBA" id="ARBA00022723"/>
    </source>
</evidence>
<keyword evidence="5 9" id="KW-0067">ATP-binding</keyword>
<keyword evidence="8 9" id="KW-0119">Carbohydrate metabolism</keyword>
<feature type="binding site" evidence="9">
    <location>
        <begin position="250"/>
        <end position="251"/>
    </location>
    <ligand>
        <name>ATP</name>
        <dbReference type="ChEBI" id="CHEBI:30616"/>
    </ligand>
</feature>
<feature type="domain" description="Carbohydrate kinase PfkB" evidence="10">
    <location>
        <begin position="10"/>
        <end position="293"/>
    </location>
</feature>
<keyword evidence="6 9" id="KW-0460">Magnesium</keyword>
<dbReference type="OrthoDB" id="9775849at2"/>
<protein>
    <recommendedName>
        <fullName evidence="9">Ribokinase</fullName>
        <shortName evidence="9">RK</shortName>
        <ecNumber evidence="9">2.7.1.15</ecNumber>
    </recommendedName>
</protein>
<keyword evidence="4 9" id="KW-0418">Kinase</keyword>
<evidence type="ECO:0000256" key="8">
    <source>
        <dbReference type="ARBA" id="ARBA00023277"/>
    </source>
</evidence>
<dbReference type="InterPro" id="IPR011611">
    <property type="entry name" value="PfkB_dom"/>
</dbReference>
<feature type="binding site" evidence="9">
    <location>
        <position position="284"/>
    </location>
    <ligand>
        <name>K(+)</name>
        <dbReference type="ChEBI" id="CHEBI:29103"/>
    </ligand>
</feature>
<dbReference type="Pfam" id="PF00294">
    <property type="entry name" value="PfkB"/>
    <property type="match status" value="1"/>
</dbReference>
<dbReference type="GO" id="GO:0005737">
    <property type="term" value="C:cytoplasm"/>
    <property type="evidence" value="ECO:0007669"/>
    <property type="project" value="UniProtKB-SubCell"/>
</dbReference>
<comment type="cofactor">
    <cofactor evidence="9">
        <name>Mg(2+)</name>
        <dbReference type="ChEBI" id="CHEBI:18420"/>
    </cofactor>
    <text evidence="9">Requires a divalent cation, most likely magnesium in vivo, as an electrophilic catalyst to aid phosphoryl group transfer. It is the chelate of the metal and the nucleotide that is the actual substrate.</text>
</comment>
<feature type="binding site" evidence="9">
    <location>
        <begin position="16"/>
        <end position="18"/>
    </location>
    <ligand>
        <name>substrate</name>
    </ligand>
</feature>
<feature type="binding site" evidence="9">
    <location>
        <position position="281"/>
    </location>
    <ligand>
        <name>K(+)</name>
        <dbReference type="ChEBI" id="CHEBI:29103"/>
    </ligand>
</feature>
<comment type="caution">
    <text evidence="11">The sequence shown here is derived from an EMBL/GenBank/DDBJ whole genome shotgun (WGS) entry which is preliminary data.</text>
</comment>
<dbReference type="GO" id="GO:0004747">
    <property type="term" value="F:ribokinase activity"/>
    <property type="evidence" value="ECO:0007669"/>
    <property type="project" value="UniProtKB-UniRule"/>
</dbReference>
<feature type="binding site" evidence="9">
    <location>
        <begin position="219"/>
        <end position="224"/>
    </location>
    <ligand>
        <name>ATP</name>
        <dbReference type="ChEBI" id="CHEBI:30616"/>
    </ligand>
</feature>
<evidence type="ECO:0000256" key="9">
    <source>
        <dbReference type="HAMAP-Rule" id="MF_01987"/>
    </source>
</evidence>
<dbReference type="InterPro" id="IPR002139">
    <property type="entry name" value="Ribo/fructo_kinase"/>
</dbReference>
<feature type="active site" description="Proton acceptor" evidence="9">
    <location>
        <position position="251"/>
    </location>
</feature>
<dbReference type="PATRIC" id="fig|1497955.3.peg.854"/>
<dbReference type="Proteomes" id="UP000070080">
    <property type="component" value="Unassembled WGS sequence"/>
</dbReference>
<evidence type="ECO:0000256" key="6">
    <source>
        <dbReference type="ARBA" id="ARBA00022842"/>
    </source>
</evidence>
<evidence type="ECO:0000259" key="10">
    <source>
        <dbReference type="Pfam" id="PF00294"/>
    </source>
</evidence>
<gene>
    <name evidence="9" type="primary">rbsK</name>
    <name evidence="11" type="ORF">HMPREF1872_00883</name>
</gene>
<feature type="binding site" evidence="9">
    <location>
        <position position="245"/>
    </location>
    <ligand>
        <name>K(+)</name>
        <dbReference type="ChEBI" id="CHEBI:29103"/>
    </ligand>
</feature>
<comment type="activity regulation">
    <text evidence="9">Activated by a monovalent cation that binds near, but not in, the active site. The most likely occupant of the site in vivo is potassium. Ion binding induces a conformational change that may alter substrate affinity.</text>
</comment>
<name>A0A133YB39_9FIRM</name>
<feature type="binding site" evidence="9">
    <location>
        <position position="142"/>
    </location>
    <ligand>
        <name>substrate</name>
    </ligand>
</feature>
<dbReference type="GO" id="GO:0019303">
    <property type="term" value="P:D-ribose catabolic process"/>
    <property type="evidence" value="ECO:0007669"/>
    <property type="project" value="UniProtKB-UniRule"/>
</dbReference>
<dbReference type="PANTHER" id="PTHR10584">
    <property type="entry name" value="SUGAR KINASE"/>
    <property type="match status" value="1"/>
</dbReference>
<dbReference type="SUPFAM" id="SSF53613">
    <property type="entry name" value="Ribokinase-like"/>
    <property type="match status" value="1"/>
</dbReference>
<dbReference type="HAMAP" id="MF_01987">
    <property type="entry name" value="Ribokinase"/>
    <property type="match status" value="1"/>
</dbReference>
<comment type="similarity">
    <text evidence="9">Belongs to the carbohydrate kinase PfkB family. Ribokinase subfamily.</text>
</comment>
<comment type="pathway">
    <text evidence="9">Carbohydrate metabolism; D-ribose degradation; D-ribose 5-phosphate from beta-D-ribopyranose: step 2/2.</text>
</comment>
<dbReference type="GO" id="GO:0005524">
    <property type="term" value="F:ATP binding"/>
    <property type="evidence" value="ECO:0007669"/>
    <property type="project" value="UniProtKB-UniRule"/>
</dbReference>